<accession>A0A061RY78</accession>
<sequence>EGAAEMVLVYFEDSQVRPGIVNMAVAKGLWPFVQRQEAVFRRYQGAMRAGRGAAAGGSAGPTTVALPESGSRRGKWRVRLMIAAILAGQVVAAIGAAR</sequence>
<proteinExistence type="predicted"/>
<name>A0A061RY78_9CHLO</name>
<evidence type="ECO:0000256" key="1">
    <source>
        <dbReference type="SAM" id="Phobius"/>
    </source>
</evidence>
<feature type="transmembrane region" description="Helical" evidence="1">
    <location>
        <begin position="78"/>
        <end position="97"/>
    </location>
</feature>
<dbReference type="AlphaFoldDB" id="A0A061RY78"/>
<feature type="non-terminal residue" evidence="2">
    <location>
        <position position="1"/>
    </location>
</feature>
<dbReference type="EMBL" id="GBEZ01009924">
    <property type="protein sequence ID" value="JAC75699.1"/>
    <property type="molecule type" value="Transcribed_RNA"/>
</dbReference>
<protein>
    <submittedName>
        <fullName evidence="2">Uncharacterized protein</fullName>
    </submittedName>
</protein>
<reference evidence="2" key="1">
    <citation type="submission" date="2014-05" db="EMBL/GenBank/DDBJ databases">
        <title>The transcriptome of the halophilic microalga Tetraselmis sp. GSL018 isolated from the Great Salt Lake, Utah.</title>
        <authorList>
            <person name="Jinkerson R.E."/>
            <person name="D'Adamo S."/>
            <person name="Posewitz M.C."/>
        </authorList>
    </citation>
    <scope>NUCLEOTIDE SEQUENCE</scope>
    <source>
        <strain evidence="2">GSL018</strain>
    </source>
</reference>
<organism evidence="2">
    <name type="scientific">Tetraselmis sp. GSL018</name>
    <dbReference type="NCBI Taxonomy" id="582737"/>
    <lineage>
        <taxon>Eukaryota</taxon>
        <taxon>Viridiplantae</taxon>
        <taxon>Chlorophyta</taxon>
        <taxon>core chlorophytes</taxon>
        <taxon>Chlorodendrophyceae</taxon>
        <taxon>Chlorodendrales</taxon>
        <taxon>Chlorodendraceae</taxon>
        <taxon>Tetraselmis</taxon>
    </lineage>
</organism>
<keyword evidence="1" id="KW-0812">Transmembrane</keyword>
<keyword evidence="1" id="KW-0472">Membrane</keyword>
<gene>
    <name evidence="2" type="ORF">TSPGSL018_22307</name>
</gene>
<evidence type="ECO:0000313" key="2">
    <source>
        <dbReference type="EMBL" id="JAC75699.1"/>
    </source>
</evidence>
<keyword evidence="1" id="KW-1133">Transmembrane helix</keyword>